<dbReference type="SUPFAM" id="SSF53474">
    <property type="entry name" value="alpha/beta-Hydrolases"/>
    <property type="match status" value="1"/>
</dbReference>
<dbReference type="PANTHER" id="PTHR13617">
    <property type="entry name" value="PROTEIN ABHD18"/>
    <property type="match status" value="1"/>
</dbReference>
<dbReference type="Gene3D" id="3.40.50.1820">
    <property type="entry name" value="alpha/beta hydrolase"/>
    <property type="match status" value="1"/>
</dbReference>
<gene>
    <name evidence="1" type="ORF">EVOR1521_LOCUS28131</name>
</gene>
<dbReference type="AlphaFoldDB" id="A0AA36JH16"/>
<evidence type="ECO:0008006" key="3">
    <source>
        <dbReference type="Google" id="ProtNLM"/>
    </source>
</evidence>
<sequence length="397" mass="42926">MEPSVSRVADDPQLSWPKRALGLGCGLVDQALGRLSLWKPFSSARFFAEGWGPLQELQDGRERLEALISELQARPAPPDVLLGPEQQVPGGTLRQGSFRSSFAEHLPQESHLCHFELLAPKDPWAVVLHFPGTADQSYGFRKWALAKPLLQQGVASLLMMPPFYGPRRPKTQQLHYIRTVVEFCQQSSALLLEAVQLLDWLSATWPSAKLATCGISWGGAMASALGILAKRHDLAVIPLLASASPEVLISGALRGEVAFSQLSQDGLDLKEAESMLRGLLLANSTAELHRFMAELPGRRGTKVVTQVSAFHDAFVDRDASRLAFGIMQELDPNAELQWVTGGHASSHVAARYLFLGSVISALERLPGPGGDHDAAPVQLVPSPKRAASAPSALLAKL</sequence>
<organism evidence="1 2">
    <name type="scientific">Effrenium voratum</name>
    <dbReference type="NCBI Taxonomy" id="2562239"/>
    <lineage>
        <taxon>Eukaryota</taxon>
        <taxon>Sar</taxon>
        <taxon>Alveolata</taxon>
        <taxon>Dinophyceae</taxon>
        <taxon>Suessiales</taxon>
        <taxon>Symbiodiniaceae</taxon>
        <taxon>Effrenium</taxon>
    </lineage>
</organism>
<accession>A0AA36JH16</accession>
<dbReference type="PANTHER" id="PTHR13617:SF14">
    <property type="entry name" value="PROTEIN ABHD18"/>
    <property type="match status" value="1"/>
</dbReference>
<protein>
    <recommendedName>
        <fullName evidence="3">Abhydrolase domain-containing 18</fullName>
    </recommendedName>
</protein>
<keyword evidence="2" id="KW-1185">Reference proteome</keyword>
<dbReference type="EMBL" id="CAUJNA010003616">
    <property type="protein sequence ID" value="CAJ1406075.1"/>
    <property type="molecule type" value="Genomic_DNA"/>
</dbReference>
<dbReference type="Pfam" id="PF09752">
    <property type="entry name" value="ABHD18"/>
    <property type="match status" value="2"/>
</dbReference>
<dbReference type="Proteomes" id="UP001178507">
    <property type="component" value="Unassembled WGS sequence"/>
</dbReference>
<evidence type="ECO:0000313" key="2">
    <source>
        <dbReference type="Proteomes" id="UP001178507"/>
    </source>
</evidence>
<proteinExistence type="predicted"/>
<comment type="caution">
    <text evidence="1">The sequence shown here is derived from an EMBL/GenBank/DDBJ whole genome shotgun (WGS) entry which is preliminary data.</text>
</comment>
<reference evidence="1" key="1">
    <citation type="submission" date="2023-08" db="EMBL/GenBank/DDBJ databases">
        <authorList>
            <person name="Chen Y."/>
            <person name="Shah S."/>
            <person name="Dougan E. K."/>
            <person name="Thang M."/>
            <person name="Chan C."/>
        </authorList>
    </citation>
    <scope>NUCLEOTIDE SEQUENCE</scope>
</reference>
<name>A0AA36JH16_9DINO</name>
<dbReference type="InterPro" id="IPR019149">
    <property type="entry name" value="ABHD18"/>
</dbReference>
<dbReference type="InterPro" id="IPR029058">
    <property type="entry name" value="AB_hydrolase_fold"/>
</dbReference>
<evidence type="ECO:0000313" key="1">
    <source>
        <dbReference type="EMBL" id="CAJ1406075.1"/>
    </source>
</evidence>